<dbReference type="Proteomes" id="UP001143856">
    <property type="component" value="Unassembled WGS sequence"/>
</dbReference>
<keyword evidence="2" id="KW-1185">Reference proteome</keyword>
<sequence length="162" mass="17795">MLLIWSSLTYAAARGRALSTLPIELVMTDACFIRNEQHVLIDATIRDYSTVRDLGGDDDATLTTHHKIPCGEKMHSPERRELRVAWRCPHSHSTATSTGAEAHAAADGEMKLHSTLRLNTTWGFVGGVCRDPVDLRLPRDMPLVETRHGPASITALVFPVGS</sequence>
<name>A0ACC1MIH4_9PEZI</name>
<accession>A0ACC1MIH4</accession>
<evidence type="ECO:0000313" key="2">
    <source>
        <dbReference type="Proteomes" id="UP001143856"/>
    </source>
</evidence>
<reference evidence="1" key="1">
    <citation type="submission" date="2022-10" db="EMBL/GenBank/DDBJ databases">
        <title>Genome Sequence of Xylaria curta.</title>
        <authorList>
            <person name="Buettner E."/>
        </authorList>
    </citation>
    <scope>NUCLEOTIDE SEQUENCE</scope>
    <source>
        <strain evidence="1">Babe10</strain>
    </source>
</reference>
<organism evidence="1 2">
    <name type="scientific">Xylaria curta</name>
    <dbReference type="NCBI Taxonomy" id="42375"/>
    <lineage>
        <taxon>Eukaryota</taxon>
        <taxon>Fungi</taxon>
        <taxon>Dikarya</taxon>
        <taxon>Ascomycota</taxon>
        <taxon>Pezizomycotina</taxon>
        <taxon>Sordariomycetes</taxon>
        <taxon>Xylariomycetidae</taxon>
        <taxon>Xylariales</taxon>
        <taxon>Xylariaceae</taxon>
        <taxon>Xylaria</taxon>
    </lineage>
</organism>
<comment type="caution">
    <text evidence="1">The sequence shown here is derived from an EMBL/GenBank/DDBJ whole genome shotgun (WGS) entry which is preliminary data.</text>
</comment>
<dbReference type="EMBL" id="JAPDGR010005017">
    <property type="protein sequence ID" value="KAJ2966644.1"/>
    <property type="molecule type" value="Genomic_DNA"/>
</dbReference>
<proteinExistence type="predicted"/>
<gene>
    <name evidence="1" type="ORF">NUW58_g10618</name>
</gene>
<protein>
    <submittedName>
        <fullName evidence="1">Uncharacterized protein</fullName>
    </submittedName>
</protein>
<evidence type="ECO:0000313" key="1">
    <source>
        <dbReference type="EMBL" id="KAJ2966644.1"/>
    </source>
</evidence>